<dbReference type="SUPFAM" id="SSF53067">
    <property type="entry name" value="Actin-like ATPase domain"/>
    <property type="match status" value="1"/>
</dbReference>
<reference evidence="6" key="1">
    <citation type="submission" date="2020-07" db="EMBL/GenBank/DDBJ databases">
        <title>Huge and variable diversity of episymbiotic CPR bacteria and DPANN archaea in groundwater ecosystems.</title>
        <authorList>
            <person name="He C.Y."/>
            <person name="Keren R."/>
            <person name="Whittaker M."/>
            <person name="Farag I.F."/>
            <person name="Doudna J."/>
            <person name="Cate J.H.D."/>
            <person name="Banfield J.F."/>
        </authorList>
    </citation>
    <scope>NUCLEOTIDE SEQUENCE</scope>
    <source>
        <strain evidence="6">NC_groundwater_1664_Pr3_B-0.1um_52_9</strain>
    </source>
</reference>
<comment type="cofactor">
    <cofactor evidence="1">
        <name>[4Fe-4S] cluster</name>
        <dbReference type="ChEBI" id="CHEBI:49883"/>
    </cofactor>
</comment>
<evidence type="ECO:0000256" key="2">
    <source>
        <dbReference type="ARBA" id="ARBA00022723"/>
    </source>
</evidence>
<dbReference type="Proteomes" id="UP000807825">
    <property type="component" value="Unassembled WGS sequence"/>
</dbReference>
<evidence type="ECO:0000256" key="4">
    <source>
        <dbReference type="ARBA" id="ARBA00023014"/>
    </source>
</evidence>
<keyword evidence="4" id="KW-0411">Iron-sulfur</keyword>
<dbReference type="Gene3D" id="3.30.420.40">
    <property type="match status" value="2"/>
</dbReference>
<sequence>MTKDFAGGVDVGSCSTKAVIVDRELRLMGSRVVYSGTDFEAAAAQAWDEALHEAGLSNGDVASVISTGYGRKSVPFASSNRTEISCHGRGCLHFYPGPITIVDIGGQDNKIIKINASGQRASFKMNRKCAAGTGAFLEEMALRLRLPIEELDSLARSADGEVTLGSYCTVFSATEVLEKIKAGHPVDRIVRGLFRSVIKRILEMDTLTDTVVLTGGVIEHNPFLAELLKEHTTAPIRIPPHPQITGALGAALYAMEN</sequence>
<dbReference type="NCBIfam" id="TIGR00241">
    <property type="entry name" value="CoA_E_activ"/>
    <property type="match status" value="1"/>
</dbReference>
<dbReference type="GO" id="GO:0046872">
    <property type="term" value="F:metal ion binding"/>
    <property type="evidence" value="ECO:0007669"/>
    <property type="project" value="UniProtKB-KW"/>
</dbReference>
<comment type="caution">
    <text evidence="6">The sequence shown here is derived from an EMBL/GenBank/DDBJ whole genome shotgun (WGS) entry which is preliminary data.</text>
</comment>
<feature type="domain" description="ATPase BadF/BadG/BcrA/BcrD type" evidence="5">
    <location>
        <begin position="8"/>
        <end position="254"/>
    </location>
</feature>
<keyword evidence="2" id="KW-0479">Metal-binding</keyword>
<name>A0A9D6V0N6_9BACT</name>
<dbReference type="InterPro" id="IPR002731">
    <property type="entry name" value="ATPase_BadF"/>
</dbReference>
<evidence type="ECO:0000256" key="3">
    <source>
        <dbReference type="ARBA" id="ARBA00023004"/>
    </source>
</evidence>
<evidence type="ECO:0000313" key="7">
    <source>
        <dbReference type="Proteomes" id="UP000807825"/>
    </source>
</evidence>
<dbReference type="EMBL" id="JACRDE010000102">
    <property type="protein sequence ID" value="MBI5248529.1"/>
    <property type="molecule type" value="Genomic_DNA"/>
</dbReference>
<dbReference type="InterPro" id="IPR008275">
    <property type="entry name" value="CoA_E_activase_dom"/>
</dbReference>
<dbReference type="AlphaFoldDB" id="A0A9D6V0N6"/>
<keyword evidence="3" id="KW-0408">Iron</keyword>
<dbReference type="CDD" id="cd24036">
    <property type="entry name" value="ASKHA_NBD_BcrAD_BadFG_HgdC_HadI"/>
    <property type="match status" value="1"/>
</dbReference>
<dbReference type="InterPro" id="IPR043129">
    <property type="entry name" value="ATPase_NBD"/>
</dbReference>
<dbReference type="PANTHER" id="PTHR32329:SF2">
    <property type="entry name" value="BIFUNCTIONAL PROTEIN [INCLUDES 2-HYDROXYACYL-COA DEHYDRATASE (N-TER) AND ITS ACTIVATOR DOMAIN (C_TERM)"/>
    <property type="match status" value="1"/>
</dbReference>
<dbReference type="PANTHER" id="PTHR32329">
    <property type="entry name" value="BIFUNCTIONAL PROTEIN [INCLUDES 2-HYDROXYACYL-COA DEHYDRATASE (N-TER) AND ITS ACTIVATOR DOMAIN (C_TERM)-RELATED"/>
    <property type="match status" value="1"/>
</dbReference>
<accession>A0A9D6V0N6</accession>
<dbReference type="InterPro" id="IPR051805">
    <property type="entry name" value="Dehydratase_Activator_Redct"/>
</dbReference>
<dbReference type="GO" id="GO:0051536">
    <property type="term" value="F:iron-sulfur cluster binding"/>
    <property type="evidence" value="ECO:0007669"/>
    <property type="project" value="UniProtKB-KW"/>
</dbReference>
<protein>
    <submittedName>
        <fullName evidence="6">ATPase</fullName>
    </submittedName>
</protein>
<evidence type="ECO:0000256" key="1">
    <source>
        <dbReference type="ARBA" id="ARBA00001966"/>
    </source>
</evidence>
<dbReference type="Pfam" id="PF01869">
    <property type="entry name" value="BcrAD_BadFG"/>
    <property type="match status" value="1"/>
</dbReference>
<organism evidence="6 7">
    <name type="scientific">Desulfomonile tiedjei</name>
    <dbReference type="NCBI Taxonomy" id="2358"/>
    <lineage>
        <taxon>Bacteria</taxon>
        <taxon>Pseudomonadati</taxon>
        <taxon>Thermodesulfobacteriota</taxon>
        <taxon>Desulfomonilia</taxon>
        <taxon>Desulfomonilales</taxon>
        <taxon>Desulfomonilaceae</taxon>
        <taxon>Desulfomonile</taxon>
    </lineage>
</organism>
<evidence type="ECO:0000259" key="5">
    <source>
        <dbReference type="Pfam" id="PF01869"/>
    </source>
</evidence>
<evidence type="ECO:0000313" key="6">
    <source>
        <dbReference type="EMBL" id="MBI5248529.1"/>
    </source>
</evidence>
<proteinExistence type="predicted"/>
<gene>
    <name evidence="6" type="ORF">HY912_03445</name>
</gene>